<gene>
    <name evidence="5" type="ORF">HTEP1355_LOCUS8151</name>
</gene>
<comment type="similarity">
    <text evidence="1">Belongs to the V-ATPase D subunit family.</text>
</comment>
<sequence>MSSQKVLPSRMTLTSTKNRLKGANTGHKLLKKKSDALTVRIRMILKQIVDNKLVMGAALKEANFSLAGVYYSAGENIKYQVLQNVPATAAAKVGMRVDNVAGVKIPVFEKADHESKKDLTGLSSGGQKVEESRVTFSKALDSLIALASLQSAFVALDEAQKITNRRVNALEYVVIPRLEDTVRYIATELDELEREEFVRLKKVQAGKKRRMEEEALRLKGLEDAGLVPSGGAKNMLEDEKDPDDLFT</sequence>
<dbReference type="AlphaFoldDB" id="A0A7S0VTN5"/>
<evidence type="ECO:0000313" key="5">
    <source>
        <dbReference type="EMBL" id="CAD8794518.1"/>
    </source>
</evidence>
<accession>A0A7S0VTN5</accession>
<feature type="compositionally biased region" description="Acidic residues" evidence="4">
    <location>
        <begin position="238"/>
        <end position="247"/>
    </location>
</feature>
<evidence type="ECO:0000256" key="3">
    <source>
        <dbReference type="ARBA" id="ARBA00023065"/>
    </source>
</evidence>
<reference evidence="5" key="1">
    <citation type="submission" date="2021-01" db="EMBL/GenBank/DDBJ databases">
        <authorList>
            <person name="Corre E."/>
            <person name="Pelletier E."/>
            <person name="Niang G."/>
            <person name="Scheremetjew M."/>
            <person name="Finn R."/>
            <person name="Kale V."/>
            <person name="Holt S."/>
            <person name="Cochrane G."/>
            <person name="Meng A."/>
            <person name="Brown T."/>
            <person name="Cohen L."/>
        </authorList>
    </citation>
    <scope>NUCLEOTIDE SEQUENCE</scope>
    <source>
        <strain evidence="5">CCMP443</strain>
    </source>
</reference>
<dbReference type="NCBIfam" id="TIGR00309">
    <property type="entry name" value="V_ATPase_subD"/>
    <property type="match status" value="1"/>
</dbReference>
<dbReference type="InterPro" id="IPR002699">
    <property type="entry name" value="V_ATPase_D"/>
</dbReference>
<dbReference type="HAMAP" id="MF_00271">
    <property type="entry name" value="ATP_synth_D_arch"/>
    <property type="match status" value="1"/>
</dbReference>
<evidence type="ECO:0008006" key="6">
    <source>
        <dbReference type="Google" id="ProtNLM"/>
    </source>
</evidence>
<keyword evidence="3" id="KW-0406">Ion transport</keyword>
<dbReference type="PANTHER" id="PTHR11671">
    <property type="entry name" value="V-TYPE ATP SYNTHASE SUBUNIT D"/>
    <property type="match status" value="1"/>
</dbReference>
<proteinExistence type="inferred from homology"/>
<keyword evidence="2" id="KW-0813">Transport</keyword>
<dbReference type="Gene3D" id="1.10.287.3240">
    <property type="match status" value="1"/>
</dbReference>
<name>A0A7S0VTN5_9CRYP</name>
<dbReference type="Pfam" id="PF01813">
    <property type="entry name" value="ATP-synt_D"/>
    <property type="match status" value="1"/>
</dbReference>
<dbReference type="EMBL" id="HBFN01014141">
    <property type="protein sequence ID" value="CAD8794518.1"/>
    <property type="molecule type" value="Transcribed_RNA"/>
</dbReference>
<evidence type="ECO:0000256" key="1">
    <source>
        <dbReference type="ARBA" id="ARBA00005850"/>
    </source>
</evidence>
<protein>
    <recommendedName>
        <fullName evidence="6">V-type proton ATPase subunit D</fullName>
    </recommendedName>
</protein>
<dbReference type="GO" id="GO:0046961">
    <property type="term" value="F:proton-transporting ATPase activity, rotational mechanism"/>
    <property type="evidence" value="ECO:0007669"/>
    <property type="project" value="InterPro"/>
</dbReference>
<organism evidence="5">
    <name type="scientific">Hemiselmis tepida</name>
    <dbReference type="NCBI Taxonomy" id="464990"/>
    <lineage>
        <taxon>Eukaryota</taxon>
        <taxon>Cryptophyceae</taxon>
        <taxon>Cryptomonadales</taxon>
        <taxon>Hemiselmidaceae</taxon>
        <taxon>Hemiselmis</taxon>
    </lineage>
</organism>
<feature type="region of interest" description="Disordered" evidence="4">
    <location>
        <begin position="227"/>
        <end position="247"/>
    </location>
</feature>
<evidence type="ECO:0000256" key="2">
    <source>
        <dbReference type="ARBA" id="ARBA00022448"/>
    </source>
</evidence>
<evidence type="ECO:0000256" key="4">
    <source>
        <dbReference type="SAM" id="MobiDB-lite"/>
    </source>
</evidence>